<gene>
    <name evidence="12" type="ORF">BJ981_001583</name>
</gene>
<feature type="transmembrane region" description="Helical" evidence="10">
    <location>
        <begin position="101"/>
        <end position="124"/>
    </location>
</feature>
<dbReference type="GO" id="GO:0005524">
    <property type="term" value="F:ATP binding"/>
    <property type="evidence" value="ECO:0007669"/>
    <property type="project" value="UniProtKB-KW"/>
</dbReference>
<feature type="domain" description="ABC transporter" evidence="11">
    <location>
        <begin position="377"/>
        <end position="614"/>
    </location>
</feature>
<dbReference type="InterPro" id="IPR003439">
    <property type="entry name" value="ABC_transporter-like_ATP-bd"/>
</dbReference>
<evidence type="ECO:0000256" key="6">
    <source>
        <dbReference type="ARBA" id="ARBA00022840"/>
    </source>
</evidence>
<feature type="transmembrane region" description="Helical" evidence="10">
    <location>
        <begin position="300"/>
        <end position="326"/>
    </location>
</feature>
<feature type="transmembrane region" description="Helical" evidence="10">
    <location>
        <begin position="262"/>
        <end position="288"/>
    </location>
</feature>
<dbReference type="InterPro" id="IPR027417">
    <property type="entry name" value="P-loop_NTPase"/>
</dbReference>
<reference evidence="12 13" key="1">
    <citation type="submission" date="2020-08" db="EMBL/GenBank/DDBJ databases">
        <title>Sequencing the genomes of 1000 actinobacteria strains.</title>
        <authorList>
            <person name="Klenk H.-P."/>
        </authorList>
    </citation>
    <scope>NUCLEOTIDE SEQUENCE [LARGE SCALE GENOMIC DNA]</scope>
    <source>
        <strain evidence="12 13">DSM 45790</strain>
    </source>
</reference>
<keyword evidence="6" id="KW-0067">ATP-binding</keyword>
<dbReference type="PANTHER" id="PTHR45772">
    <property type="entry name" value="CONSERVED COMPONENT OF ABC TRANSPORTER FOR NATURAL AMINO ACIDS-RELATED"/>
    <property type="match status" value="1"/>
</dbReference>
<dbReference type="Pfam" id="PF02653">
    <property type="entry name" value="BPD_transp_2"/>
    <property type="match status" value="1"/>
</dbReference>
<feature type="transmembrane region" description="Helical" evidence="10">
    <location>
        <begin position="175"/>
        <end position="194"/>
    </location>
</feature>
<dbReference type="InterPro" id="IPR001851">
    <property type="entry name" value="ABC_transp_permease"/>
</dbReference>
<evidence type="ECO:0000256" key="7">
    <source>
        <dbReference type="ARBA" id="ARBA00022989"/>
    </source>
</evidence>
<dbReference type="Gene3D" id="3.40.50.300">
    <property type="entry name" value="P-loop containing nucleotide triphosphate hydrolases"/>
    <property type="match status" value="1"/>
</dbReference>
<evidence type="ECO:0000256" key="4">
    <source>
        <dbReference type="ARBA" id="ARBA00022692"/>
    </source>
</evidence>
<feature type="region of interest" description="Disordered" evidence="9">
    <location>
        <begin position="337"/>
        <end position="373"/>
    </location>
</feature>
<feature type="transmembrane region" description="Helical" evidence="10">
    <location>
        <begin position="131"/>
        <end position="151"/>
    </location>
</feature>
<dbReference type="AlphaFoldDB" id="A0A7W9DPB1"/>
<dbReference type="SMART" id="SM00382">
    <property type="entry name" value="AAA"/>
    <property type="match status" value="1"/>
</dbReference>
<comment type="subcellular location">
    <subcellularLocation>
        <location evidence="1">Cell membrane</location>
        <topology evidence="1">Multi-pass membrane protein</topology>
    </subcellularLocation>
</comment>
<keyword evidence="3" id="KW-1003">Cell membrane</keyword>
<evidence type="ECO:0000256" key="10">
    <source>
        <dbReference type="SAM" id="Phobius"/>
    </source>
</evidence>
<accession>A0A7W9DPB1</accession>
<dbReference type="CDD" id="cd06581">
    <property type="entry name" value="TM_PBP1_LivM_like"/>
    <property type="match status" value="1"/>
</dbReference>
<dbReference type="CDD" id="cd03219">
    <property type="entry name" value="ABC_Mj1267_LivG_branched"/>
    <property type="match status" value="1"/>
</dbReference>
<evidence type="ECO:0000256" key="5">
    <source>
        <dbReference type="ARBA" id="ARBA00022741"/>
    </source>
</evidence>
<dbReference type="SUPFAM" id="SSF52540">
    <property type="entry name" value="P-loop containing nucleoside triphosphate hydrolases"/>
    <property type="match status" value="1"/>
</dbReference>
<keyword evidence="7 10" id="KW-1133">Transmembrane helix</keyword>
<proteinExistence type="predicted"/>
<keyword evidence="13" id="KW-1185">Reference proteome</keyword>
<feature type="transmembrane region" description="Helical" evidence="10">
    <location>
        <begin position="74"/>
        <end position="95"/>
    </location>
</feature>
<dbReference type="Pfam" id="PF12399">
    <property type="entry name" value="BCA_ABC_TP_C"/>
    <property type="match status" value="1"/>
</dbReference>
<dbReference type="PANTHER" id="PTHR45772:SF9">
    <property type="entry name" value="CONSERVED COMPONENT OF ABC TRANSPORTER FOR NATURAL AMINO ACIDS"/>
    <property type="match status" value="1"/>
</dbReference>
<dbReference type="GO" id="GO:0015658">
    <property type="term" value="F:branched-chain amino acid transmembrane transporter activity"/>
    <property type="evidence" value="ECO:0007669"/>
    <property type="project" value="InterPro"/>
</dbReference>
<dbReference type="GO" id="GO:0005886">
    <property type="term" value="C:plasma membrane"/>
    <property type="evidence" value="ECO:0007669"/>
    <property type="project" value="UniProtKB-SubCell"/>
</dbReference>
<evidence type="ECO:0000256" key="2">
    <source>
        <dbReference type="ARBA" id="ARBA00022448"/>
    </source>
</evidence>
<comment type="caution">
    <text evidence="12">The sequence shown here is derived from an EMBL/GenBank/DDBJ whole genome shotgun (WGS) entry which is preliminary data.</text>
</comment>
<dbReference type="InterPro" id="IPR043428">
    <property type="entry name" value="LivM-like"/>
</dbReference>
<dbReference type="InterPro" id="IPR051120">
    <property type="entry name" value="ABC_AA/LPS_Transport"/>
</dbReference>
<dbReference type="InterPro" id="IPR003593">
    <property type="entry name" value="AAA+_ATPase"/>
</dbReference>
<feature type="transmembrane region" description="Helical" evidence="10">
    <location>
        <begin position="28"/>
        <end position="45"/>
    </location>
</feature>
<dbReference type="RefSeq" id="WP_184609412.1">
    <property type="nucleotide sequence ID" value="NZ_BOOS01000037.1"/>
</dbReference>
<dbReference type="PROSITE" id="PS50893">
    <property type="entry name" value="ABC_TRANSPORTER_2"/>
    <property type="match status" value="1"/>
</dbReference>
<keyword evidence="8 10" id="KW-0472">Membrane</keyword>
<sequence>MSKSVMSKPVMARAAAGLRPREPRSREWLVIVPIVAICALLPLVVRGRYEVGVMTLILIYAIAAYGLDLVLGHLGLVSVAHAALLTVGAYTLVILTTKYGVGYWPAAVAAILVSTLAGLLLAGLTMRSRGHYFSVSSLAFAAVTVVVITQWTSLTNGASGIYAIPAPPGFESTTAQFYLSLIVLTVVLAAMFLITRSTLGRNLRAIHADEVLAASLGINVVATKLKAFTVSAAIVGLAGPLFASWISYITPSSASITEGFNLLIYVIIGGSATLAGPLVGAALVVGVTEAFRFTELFQTLIFSGVVFLVLLFFRGGVVGSIGRAWARVAARRRRPETAAIPEAETETETDADAGPLALPHLSRDDRGEPGRPGQVLFEARSLTKKYGGVTAVSDVSLTAREGEIIGVIGPNGAGKSTLFGLISGVVGGWTGSASFAGQDLQKLPVHERARLGIGRTFQTNRLLADETVLQNLITAGYLHRPTRKSRTTDPDDGFLDTILDLTGLRAKAGEVVSGLSIEEQKLVGVGMALAVRPRMLLLDEPFAGLRESETPRLMRLLEWLRDQGMVILLVEHKMRVLMSLCSHVYVLDSGQLIAEGSPNQIVNDPRVISAYLGTKNA</sequence>
<evidence type="ECO:0000256" key="1">
    <source>
        <dbReference type="ARBA" id="ARBA00004651"/>
    </source>
</evidence>
<dbReference type="GO" id="GO:0016887">
    <property type="term" value="F:ATP hydrolysis activity"/>
    <property type="evidence" value="ECO:0007669"/>
    <property type="project" value="InterPro"/>
</dbReference>
<feature type="transmembrane region" description="Helical" evidence="10">
    <location>
        <begin position="51"/>
        <end position="67"/>
    </location>
</feature>
<evidence type="ECO:0000256" key="8">
    <source>
        <dbReference type="ARBA" id="ARBA00023136"/>
    </source>
</evidence>
<organism evidence="12 13">
    <name type="scientific">Sphaerisporangium krabiense</name>
    <dbReference type="NCBI Taxonomy" id="763782"/>
    <lineage>
        <taxon>Bacteria</taxon>
        <taxon>Bacillati</taxon>
        <taxon>Actinomycetota</taxon>
        <taxon>Actinomycetes</taxon>
        <taxon>Streptosporangiales</taxon>
        <taxon>Streptosporangiaceae</taxon>
        <taxon>Sphaerisporangium</taxon>
    </lineage>
</organism>
<evidence type="ECO:0000256" key="9">
    <source>
        <dbReference type="SAM" id="MobiDB-lite"/>
    </source>
</evidence>
<evidence type="ECO:0000313" key="12">
    <source>
        <dbReference type="EMBL" id="MBB5625884.1"/>
    </source>
</evidence>
<evidence type="ECO:0000313" key="13">
    <source>
        <dbReference type="Proteomes" id="UP000588112"/>
    </source>
</evidence>
<keyword evidence="2" id="KW-0813">Transport</keyword>
<keyword evidence="5" id="KW-0547">Nucleotide-binding</keyword>
<name>A0A7W9DPB1_9ACTN</name>
<dbReference type="Pfam" id="PF00005">
    <property type="entry name" value="ABC_tran"/>
    <property type="match status" value="1"/>
</dbReference>
<feature type="transmembrane region" description="Helical" evidence="10">
    <location>
        <begin position="228"/>
        <end position="250"/>
    </location>
</feature>
<evidence type="ECO:0000256" key="3">
    <source>
        <dbReference type="ARBA" id="ARBA00022475"/>
    </source>
</evidence>
<keyword evidence="4 10" id="KW-0812">Transmembrane</keyword>
<dbReference type="Proteomes" id="UP000588112">
    <property type="component" value="Unassembled WGS sequence"/>
</dbReference>
<dbReference type="EMBL" id="JACHBR010000001">
    <property type="protein sequence ID" value="MBB5625884.1"/>
    <property type="molecule type" value="Genomic_DNA"/>
</dbReference>
<evidence type="ECO:0000259" key="11">
    <source>
        <dbReference type="PROSITE" id="PS50893"/>
    </source>
</evidence>
<protein>
    <submittedName>
        <fullName evidence="12">Branched-chain amino acid transport system permease protein</fullName>
    </submittedName>
</protein>
<dbReference type="InterPro" id="IPR032823">
    <property type="entry name" value="BCA_ABC_TP_C"/>
</dbReference>